<feature type="domain" description="NB-ARC" evidence="1">
    <location>
        <begin position="22"/>
        <end position="86"/>
    </location>
</feature>
<organism evidence="2">
    <name type="scientific">Oryza barthii</name>
    <dbReference type="NCBI Taxonomy" id="65489"/>
    <lineage>
        <taxon>Eukaryota</taxon>
        <taxon>Viridiplantae</taxon>
        <taxon>Streptophyta</taxon>
        <taxon>Embryophyta</taxon>
        <taxon>Tracheophyta</taxon>
        <taxon>Spermatophyta</taxon>
        <taxon>Magnoliopsida</taxon>
        <taxon>Liliopsida</taxon>
        <taxon>Poales</taxon>
        <taxon>Poaceae</taxon>
        <taxon>BOP clade</taxon>
        <taxon>Oryzoideae</taxon>
        <taxon>Oryzeae</taxon>
        <taxon>Oryzinae</taxon>
        <taxon>Oryza</taxon>
    </lineage>
</organism>
<dbReference type="Gramene" id="OBART12G08010.1">
    <property type="protein sequence ID" value="OBART12G08010.1"/>
    <property type="gene ID" value="OBART12G08010"/>
</dbReference>
<dbReference type="InterPro" id="IPR027417">
    <property type="entry name" value="P-loop_NTPase"/>
</dbReference>
<dbReference type="InterPro" id="IPR002182">
    <property type="entry name" value="NB-ARC"/>
</dbReference>
<reference evidence="2" key="1">
    <citation type="journal article" date="2009" name="Rice">
        <title>De Novo Next Generation Sequencing of Plant Genomes.</title>
        <authorList>
            <person name="Rounsley S."/>
            <person name="Marri P.R."/>
            <person name="Yu Y."/>
            <person name="He R."/>
            <person name="Sisneros N."/>
            <person name="Goicoechea J.L."/>
            <person name="Lee S.J."/>
            <person name="Angelova A."/>
            <person name="Kudrna D."/>
            <person name="Luo M."/>
            <person name="Affourtit J."/>
            <person name="Desany B."/>
            <person name="Knight J."/>
            <person name="Niazi F."/>
            <person name="Egholm M."/>
            <person name="Wing R.A."/>
        </authorList>
    </citation>
    <scope>NUCLEOTIDE SEQUENCE [LARGE SCALE GENOMIC DNA]</scope>
    <source>
        <strain evidence="2">cv. IRGC 105608</strain>
    </source>
</reference>
<evidence type="ECO:0000313" key="3">
    <source>
        <dbReference type="Proteomes" id="UP000026960"/>
    </source>
</evidence>
<dbReference type="AlphaFoldDB" id="A0A0D3HT52"/>
<dbReference type="PaxDb" id="65489-OBART12G08010.1"/>
<reference evidence="2" key="2">
    <citation type="submission" date="2015-03" db="UniProtKB">
        <authorList>
            <consortium name="EnsemblPlants"/>
        </authorList>
    </citation>
    <scope>IDENTIFICATION</scope>
</reference>
<protein>
    <recommendedName>
        <fullName evidence="1">NB-ARC domain-containing protein</fullName>
    </recommendedName>
</protein>
<evidence type="ECO:0000259" key="1">
    <source>
        <dbReference type="Pfam" id="PF00931"/>
    </source>
</evidence>
<dbReference type="HOGENOM" id="CLU_1996093_0_0_1"/>
<accession>A0A0D3HT52</accession>
<proteinExistence type="predicted"/>
<dbReference type="GO" id="GO:0043531">
    <property type="term" value="F:ADP binding"/>
    <property type="evidence" value="ECO:0007669"/>
    <property type="project" value="InterPro"/>
</dbReference>
<keyword evidence="3" id="KW-1185">Reference proteome</keyword>
<dbReference type="STRING" id="65489.A0A0D3HT52"/>
<name>A0A0D3HT52_9ORYZ</name>
<dbReference type="Pfam" id="PF00931">
    <property type="entry name" value="NB-ARC"/>
    <property type="match status" value="1"/>
</dbReference>
<sequence length="125" mass="13819">MVQGRRSLSGSCTKIGHQNNAKTTLANELYKTIQGDFKCTTFVSISRTPNIRKVLVDMLKGLGSNGDVSEDEQNLISHLRGFLKDKSRVERRKAGYRSFIGDGRQGGLRAIAGEAALGRRRARRP</sequence>
<evidence type="ECO:0000313" key="2">
    <source>
        <dbReference type="EnsemblPlants" id="OBART12G08010.1"/>
    </source>
</evidence>
<dbReference type="Gene3D" id="3.40.50.300">
    <property type="entry name" value="P-loop containing nucleotide triphosphate hydrolases"/>
    <property type="match status" value="1"/>
</dbReference>
<dbReference type="SUPFAM" id="SSF52540">
    <property type="entry name" value="P-loop containing nucleoside triphosphate hydrolases"/>
    <property type="match status" value="1"/>
</dbReference>
<dbReference type="EnsemblPlants" id="OBART12G08010.1">
    <property type="protein sequence ID" value="OBART12G08010.1"/>
    <property type="gene ID" value="OBART12G08010"/>
</dbReference>
<dbReference type="Proteomes" id="UP000026960">
    <property type="component" value="Chromosome 12"/>
</dbReference>